<keyword evidence="3" id="KW-1003">Cell membrane</keyword>
<gene>
    <name evidence="11" type="ORF">BCR24_07770</name>
</gene>
<dbReference type="CDD" id="cd03215">
    <property type="entry name" value="ABC_Carb_Monos_II"/>
    <property type="match status" value="1"/>
</dbReference>
<evidence type="ECO:0000256" key="6">
    <source>
        <dbReference type="ARBA" id="ARBA00022741"/>
    </source>
</evidence>
<evidence type="ECO:0000259" key="10">
    <source>
        <dbReference type="PROSITE" id="PS50893"/>
    </source>
</evidence>
<dbReference type="GO" id="GO:0005886">
    <property type="term" value="C:plasma membrane"/>
    <property type="evidence" value="ECO:0007669"/>
    <property type="project" value="UniProtKB-SubCell"/>
</dbReference>
<comment type="subcellular location">
    <subcellularLocation>
        <location evidence="1">Cell membrane</location>
        <topology evidence="1">Peripheral membrane protein</topology>
    </subcellularLocation>
</comment>
<evidence type="ECO:0000256" key="7">
    <source>
        <dbReference type="ARBA" id="ARBA00022840"/>
    </source>
</evidence>
<dbReference type="RefSeq" id="WP_069641149.1">
    <property type="nucleotide sequence ID" value="NZ_JAFBEZ010000001.1"/>
</dbReference>
<evidence type="ECO:0000256" key="1">
    <source>
        <dbReference type="ARBA" id="ARBA00004202"/>
    </source>
</evidence>
<dbReference type="OrthoDB" id="9771863at2"/>
<dbReference type="AlphaFoldDB" id="A0A1E5H959"/>
<dbReference type="InterPro" id="IPR003439">
    <property type="entry name" value="ABC_transporter-like_ATP-bd"/>
</dbReference>
<reference evidence="12" key="1">
    <citation type="submission" date="2016-09" db="EMBL/GenBank/DDBJ databases">
        <authorList>
            <person name="Gulvik C.A."/>
        </authorList>
    </citation>
    <scope>NUCLEOTIDE SEQUENCE [LARGE SCALE GENOMIC DNA]</scope>
    <source>
        <strain evidence="12">LMG 26676</strain>
    </source>
</reference>
<dbReference type="PROSITE" id="PS00211">
    <property type="entry name" value="ABC_TRANSPORTER_1"/>
    <property type="match status" value="2"/>
</dbReference>
<evidence type="ECO:0000313" key="11">
    <source>
        <dbReference type="EMBL" id="OEG21355.1"/>
    </source>
</evidence>
<dbReference type="GO" id="GO:0016887">
    <property type="term" value="F:ATP hydrolysis activity"/>
    <property type="evidence" value="ECO:0007669"/>
    <property type="project" value="InterPro"/>
</dbReference>
<keyword evidence="12" id="KW-1185">Reference proteome</keyword>
<evidence type="ECO:0000256" key="9">
    <source>
        <dbReference type="ARBA" id="ARBA00023136"/>
    </source>
</evidence>
<protein>
    <submittedName>
        <fullName evidence="11">D-xylose ABC transporter ATP-binding protein</fullName>
    </submittedName>
</protein>
<feature type="domain" description="ABC transporter" evidence="10">
    <location>
        <begin position="251"/>
        <end position="493"/>
    </location>
</feature>
<evidence type="ECO:0000256" key="8">
    <source>
        <dbReference type="ARBA" id="ARBA00022967"/>
    </source>
</evidence>
<dbReference type="FunFam" id="3.40.50.300:FF:000127">
    <property type="entry name" value="Ribose import ATP-binding protein RbsA"/>
    <property type="match status" value="1"/>
</dbReference>
<keyword evidence="9" id="KW-0472">Membrane</keyword>
<dbReference type="InterPro" id="IPR027417">
    <property type="entry name" value="P-loop_NTPase"/>
</dbReference>
<dbReference type="SUPFAM" id="SSF52540">
    <property type="entry name" value="P-loop containing nucleoside triphosphate hydrolases"/>
    <property type="match status" value="2"/>
</dbReference>
<keyword evidence="4" id="KW-0762">Sugar transport</keyword>
<evidence type="ECO:0000256" key="2">
    <source>
        <dbReference type="ARBA" id="ARBA00022448"/>
    </source>
</evidence>
<keyword evidence="5" id="KW-0677">Repeat</keyword>
<dbReference type="GO" id="GO:0005524">
    <property type="term" value="F:ATP binding"/>
    <property type="evidence" value="ECO:0007669"/>
    <property type="project" value="UniProtKB-KW"/>
</dbReference>
<dbReference type="Gene3D" id="3.40.50.300">
    <property type="entry name" value="P-loop containing nucleotide triphosphate hydrolases"/>
    <property type="match status" value="2"/>
</dbReference>
<evidence type="ECO:0000313" key="12">
    <source>
        <dbReference type="Proteomes" id="UP000094469"/>
    </source>
</evidence>
<dbReference type="PANTHER" id="PTHR43790:SF3">
    <property type="entry name" value="D-ALLOSE IMPORT ATP-BINDING PROTEIN ALSA-RELATED"/>
    <property type="match status" value="1"/>
</dbReference>
<dbReference type="InterPro" id="IPR050107">
    <property type="entry name" value="ABC_carbohydrate_import_ATPase"/>
</dbReference>
<keyword evidence="7 11" id="KW-0067">ATP-binding</keyword>
<comment type="caution">
    <text evidence="11">The sequence shown here is derived from an EMBL/GenBank/DDBJ whole genome shotgun (WGS) entry which is preliminary data.</text>
</comment>
<proteinExistence type="predicted"/>
<evidence type="ECO:0000256" key="3">
    <source>
        <dbReference type="ARBA" id="ARBA00022475"/>
    </source>
</evidence>
<evidence type="ECO:0000256" key="5">
    <source>
        <dbReference type="ARBA" id="ARBA00022737"/>
    </source>
</evidence>
<dbReference type="CDD" id="cd03216">
    <property type="entry name" value="ABC_Carb_Monos_I"/>
    <property type="match status" value="1"/>
</dbReference>
<dbReference type="InterPro" id="IPR003593">
    <property type="entry name" value="AAA+_ATPase"/>
</dbReference>
<keyword evidence="6" id="KW-0547">Nucleotide-binding</keyword>
<evidence type="ECO:0000256" key="4">
    <source>
        <dbReference type="ARBA" id="ARBA00022597"/>
    </source>
</evidence>
<feature type="domain" description="ABC transporter" evidence="10">
    <location>
        <begin position="3"/>
        <end position="239"/>
    </location>
</feature>
<name>A0A1E5H959_9ENTE</name>
<organism evidence="11 12">
    <name type="scientific">Enterococcus ureilyticus</name>
    <dbReference type="NCBI Taxonomy" id="1131292"/>
    <lineage>
        <taxon>Bacteria</taxon>
        <taxon>Bacillati</taxon>
        <taxon>Bacillota</taxon>
        <taxon>Bacilli</taxon>
        <taxon>Lactobacillales</taxon>
        <taxon>Enterococcaceae</taxon>
        <taxon>Enterococcus</taxon>
    </lineage>
</organism>
<keyword evidence="2" id="KW-0813">Transport</keyword>
<dbReference type="InterPro" id="IPR017871">
    <property type="entry name" value="ABC_transporter-like_CS"/>
</dbReference>
<dbReference type="PROSITE" id="PS50893">
    <property type="entry name" value="ABC_TRANSPORTER_2"/>
    <property type="match status" value="2"/>
</dbReference>
<dbReference type="Proteomes" id="UP000094469">
    <property type="component" value="Unassembled WGS sequence"/>
</dbReference>
<dbReference type="PANTHER" id="PTHR43790">
    <property type="entry name" value="CARBOHYDRATE TRANSPORT ATP-BINDING PROTEIN MG119-RELATED"/>
    <property type="match status" value="1"/>
</dbReference>
<dbReference type="STRING" id="1131292.BCR24_07770"/>
<dbReference type="EMBL" id="MIKC01000040">
    <property type="protein sequence ID" value="OEG21355.1"/>
    <property type="molecule type" value="Genomic_DNA"/>
</dbReference>
<sequence length="493" mass="54520">MEVKMIGISKSFGTNKVLEGVDFELRSGEIHALMGENGAGKSTLMNILTGLHKRDAGKIYIDGTEHYFKNAKEAEEFGVTFIHQEMNTFSNMTVLENMYLNRELKTKLGLLDNKKMAAEAKKIFNELHISLNLEAQVDTLSVGQQQMLEIAKSLMTNGKVLIMDEPTAALSETEIDNLFTIIRGLKNNGVAIVYISHRMEEIFALCDRITVMRDGISVSTHQISEVNVNQIVRDMVGRDIGDFYPEKTTPIGAIKFEVKNLTSTGLFENVSFSVREGEILGFSGLMGSGRTEIMRGIFGIDRYDSGEIRLNGEQITIRKPSDAIKKGIGFLTENRKDEGLILDFSLEDNIVLPSVDEFSKRGLLEQKTIDEFVALLLKRLVVKAENKDVPASSLSGGNQQKVVLAKWIGIGPQVLILDEPTRGVDVGAKREIYLLMNELAQRGVAILMISSDLPEVMSVSDRIIVVREGQLAGEVLKSEATQEKIMNLATGGN</sequence>
<accession>A0A1E5H959</accession>
<keyword evidence="8" id="KW-1278">Translocase</keyword>
<dbReference type="Pfam" id="PF00005">
    <property type="entry name" value="ABC_tran"/>
    <property type="match status" value="2"/>
</dbReference>
<dbReference type="SMART" id="SM00382">
    <property type="entry name" value="AAA"/>
    <property type="match status" value="2"/>
</dbReference>